<dbReference type="RefSeq" id="WP_374189685.1">
    <property type="nucleotide sequence ID" value="NZ_QTLC01000023.1"/>
</dbReference>
<dbReference type="InterPro" id="IPR036866">
    <property type="entry name" value="RibonucZ/Hydroxyglut_hydro"/>
</dbReference>
<evidence type="ECO:0000313" key="1">
    <source>
        <dbReference type="EMBL" id="RDY72028.1"/>
    </source>
</evidence>
<dbReference type="AlphaFoldDB" id="A0A3D8VTA0"/>
<dbReference type="PANTHER" id="PTHR30619">
    <property type="entry name" value="DNA INTERNALIZATION/COMPETENCE PROTEIN COMEC/REC2"/>
    <property type="match status" value="1"/>
</dbReference>
<feature type="non-terminal residue" evidence="1">
    <location>
        <position position="98"/>
    </location>
</feature>
<proteinExistence type="predicted"/>
<dbReference type="Proteomes" id="UP000257032">
    <property type="component" value="Unassembled WGS sequence"/>
</dbReference>
<comment type="caution">
    <text evidence="1">The sequence shown here is derived from an EMBL/GenBank/DDBJ whole genome shotgun (WGS) entry which is preliminary data.</text>
</comment>
<accession>A0A3D8VTA0</accession>
<evidence type="ECO:0000313" key="2">
    <source>
        <dbReference type="Proteomes" id="UP000257032"/>
    </source>
</evidence>
<dbReference type="PANTHER" id="PTHR30619:SF1">
    <property type="entry name" value="RECOMBINATION PROTEIN 2"/>
    <property type="match status" value="1"/>
</dbReference>
<organism evidence="1 2">
    <name type="scientific">Halobacillus trueperi</name>
    <dbReference type="NCBI Taxonomy" id="156205"/>
    <lineage>
        <taxon>Bacteria</taxon>
        <taxon>Bacillati</taxon>
        <taxon>Bacillota</taxon>
        <taxon>Bacilli</taxon>
        <taxon>Bacillales</taxon>
        <taxon>Bacillaceae</taxon>
        <taxon>Halobacillus</taxon>
    </lineage>
</organism>
<dbReference type="Gene3D" id="3.60.15.10">
    <property type="entry name" value="Ribonuclease Z/Hydroxyacylglutathione hydrolase-like"/>
    <property type="match status" value="1"/>
</dbReference>
<feature type="non-terminal residue" evidence="1">
    <location>
        <position position="1"/>
    </location>
</feature>
<gene>
    <name evidence="1" type="ORF">DXT76_04605</name>
</gene>
<name>A0A3D8VTA0_9BACI</name>
<dbReference type="EMBL" id="QTLC01000023">
    <property type="protein sequence ID" value="RDY72028.1"/>
    <property type="molecule type" value="Genomic_DNA"/>
</dbReference>
<sequence length="98" mass="11140">FHTEKYESEVRVERVSAEQSVWVGDHEFRVVHPVIDQDHGDPNDNSLVLDSVIGGKRWLFTGDISAPIEREIVKRNRIGQKDVLKVAHHGSHTSTSEE</sequence>
<dbReference type="InterPro" id="IPR052159">
    <property type="entry name" value="Competence_DNA_uptake"/>
</dbReference>
<reference evidence="1 2" key="1">
    <citation type="submission" date="2018-08" db="EMBL/GenBank/DDBJ databases">
        <title>Genome sequence of strict halophilic Halobacillus trueperi SS1 isolated from Lunsu, a salty water body of North West Himalayas.</title>
        <authorList>
            <person name="Gupta S."/>
            <person name="Sharma P."/>
            <person name="Dev K."/>
            <person name="Baumler D."/>
            <person name="Sourirajan A."/>
        </authorList>
    </citation>
    <scope>NUCLEOTIDE SEQUENCE [LARGE SCALE GENOMIC DNA]</scope>
    <source>
        <strain evidence="1 2">SS1</strain>
    </source>
</reference>
<dbReference type="SUPFAM" id="SSF56281">
    <property type="entry name" value="Metallo-hydrolase/oxidoreductase"/>
    <property type="match status" value="1"/>
</dbReference>
<protein>
    <submittedName>
        <fullName evidence="1">DNA internalization-related competence protein ComEC/Rec2</fullName>
    </submittedName>
</protein>